<dbReference type="SUPFAM" id="SSF47592">
    <property type="entry name" value="SWIB/MDM2 domain"/>
    <property type="match status" value="1"/>
</dbReference>
<dbReference type="Pfam" id="PF03126">
    <property type="entry name" value="Plus-3"/>
    <property type="match status" value="1"/>
</dbReference>
<dbReference type="InterPro" id="IPR001965">
    <property type="entry name" value="Znf_PHD"/>
</dbReference>
<dbReference type="Pfam" id="PF25980">
    <property type="entry name" value="NERD_plant"/>
    <property type="match status" value="1"/>
</dbReference>
<dbReference type="GO" id="GO:0008270">
    <property type="term" value="F:zinc ion binding"/>
    <property type="evidence" value="ECO:0007669"/>
    <property type="project" value="UniProtKB-KW"/>
</dbReference>
<feature type="domain" description="DM2" evidence="7">
    <location>
        <begin position="206"/>
        <end position="289"/>
    </location>
</feature>
<dbReference type="CDD" id="cd15568">
    <property type="entry name" value="PHD5_NSD"/>
    <property type="match status" value="1"/>
</dbReference>
<gene>
    <name evidence="8" type="ORF">HU200_067094</name>
</gene>
<dbReference type="SUPFAM" id="SSF159042">
    <property type="entry name" value="Plus3-like"/>
    <property type="match status" value="1"/>
</dbReference>
<sequence>MDGWKEPQDKKELAEVRCFTCKDGGDGLRVCDFENCFKSYHPLCAGKDDGFLSDEKFICDWHKCVNCRGSSDFQCLCCPLYSVCHDCIGHVQFAQLGKQNKGFCSMCLNRAILIEKKADPDPDVEKIDDRDEEIARILFTDYWEITRDREHLTLVDLEEASVFLRLNCKGVNSVENVLTDNDANDQTIPCKQNNVNTSLKKKPKRKKTFIGWGSEELIGFLSSVGKGTEKPLDKLEIAGIVKDYIKQKNLYQDAKKVCFLCDDRLQPLFARRKVRCKMIRKFLADHLASNAVSEDENSYGSEDDDDTLVMKKRPLNSLEPKIAKRVSERSKRCFAALVHKNINLIYLRRTLVVNLLSDPDTFERKVVGCFVRLMVAQPVHSYVKSTKAFVLGRVTGIKKASKEYKLKGTCTSTNILLCLAGPLADVTISMLSDEDFEEVECSVLISSVKEGLLERVTIAEFEEKVATVHTDIVNHWIERELVRLEKNIDRAQNKGLHVEYPFQTDNHVLINLYFSIFFTVILLSYFTISTLVVHFVRTIAQTSHRVSSLTHSFLTMDELLHRKKLLSTPAERQRRLEEVPEIVPETEYEEKETELEVAASNSSQENRGTNT</sequence>
<dbReference type="GO" id="GO:0003677">
    <property type="term" value="F:DNA binding"/>
    <property type="evidence" value="ECO:0007669"/>
    <property type="project" value="InterPro"/>
</dbReference>
<dbReference type="SMART" id="SM00719">
    <property type="entry name" value="Plus3"/>
    <property type="match status" value="1"/>
</dbReference>
<name>A0A834ZW43_9POAL</name>
<dbReference type="PROSITE" id="PS51925">
    <property type="entry name" value="SWIB_MDM2"/>
    <property type="match status" value="1"/>
</dbReference>
<dbReference type="Gene3D" id="3.30.40.10">
    <property type="entry name" value="Zinc/RING finger domain, C3HC4 (zinc finger)"/>
    <property type="match status" value="1"/>
</dbReference>
<evidence type="ECO:0000259" key="6">
    <source>
        <dbReference type="PROSITE" id="PS51360"/>
    </source>
</evidence>
<feature type="compositionally biased region" description="Acidic residues" evidence="4">
    <location>
        <begin position="584"/>
        <end position="595"/>
    </location>
</feature>
<dbReference type="SMART" id="SM00249">
    <property type="entry name" value="PHD"/>
    <property type="match status" value="1"/>
</dbReference>
<keyword evidence="3" id="KW-0862">Zinc</keyword>
<evidence type="ECO:0000256" key="1">
    <source>
        <dbReference type="ARBA" id="ARBA00022723"/>
    </source>
</evidence>
<dbReference type="Gene3D" id="1.10.245.10">
    <property type="entry name" value="SWIB/MDM2 domain"/>
    <property type="match status" value="1"/>
</dbReference>
<proteinExistence type="predicted"/>
<dbReference type="Proteomes" id="UP000636709">
    <property type="component" value="Unassembled WGS sequence"/>
</dbReference>
<dbReference type="PROSITE" id="PS51360">
    <property type="entry name" value="PLUS3"/>
    <property type="match status" value="1"/>
</dbReference>
<keyword evidence="5" id="KW-0472">Membrane</keyword>
<dbReference type="InterPro" id="IPR036885">
    <property type="entry name" value="SWIB_MDM2_dom_sf"/>
</dbReference>
<dbReference type="PANTHER" id="PTHR46851:SF21">
    <property type="entry name" value="OS01G0884500 PROTEIN"/>
    <property type="match status" value="1"/>
</dbReference>
<keyword evidence="5" id="KW-1133">Transmembrane helix</keyword>
<keyword evidence="1" id="KW-0479">Metal-binding</keyword>
<accession>A0A834ZW43</accession>
<feature type="region of interest" description="Disordered" evidence="4">
    <location>
        <begin position="577"/>
        <end position="611"/>
    </location>
</feature>
<dbReference type="InterPro" id="IPR013083">
    <property type="entry name" value="Znf_RING/FYVE/PHD"/>
</dbReference>
<organism evidence="8 9">
    <name type="scientific">Digitaria exilis</name>
    <dbReference type="NCBI Taxonomy" id="1010633"/>
    <lineage>
        <taxon>Eukaryota</taxon>
        <taxon>Viridiplantae</taxon>
        <taxon>Streptophyta</taxon>
        <taxon>Embryophyta</taxon>
        <taxon>Tracheophyta</taxon>
        <taxon>Spermatophyta</taxon>
        <taxon>Magnoliopsida</taxon>
        <taxon>Liliopsida</taxon>
        <taxon>Poales</taxon>
        <taxon>Poaceae</taxon>
        <taxon>PACMAD clade</taxon>
        <taxon>Panicoideae</taxon>
        <taxon>Panicodae</taxon>
        <taxon>Paniceae</taxon>
        <taxon>Anthephorinae</taxon>
        <taxon>Digitaria</taxon>
    </lineage>
</organism>
<feature type="domain" description="Plus3" evidence="6">
    <location>
        <begin position="336"/>
        <end position="473"/>
    </location>
</feature>
<evidence type="ECO:0000256" key="4">
    <source>
        <dbReference type="SAM" id="MobiDB-lite"/>
    </source>
</evidence>
<dbReference type="Pfam" id="PF02201">
    <property type="entry name" value="SWIB"/>
    <property type="match status" value="1"/>
</dbReference>
<dbReference type="Gene3D" id="3.90.70.200">
    <property type="entry name" value="Plus-3 domain"/>
    <property type="match status" value="1"/>
</dbReference>
<dbReference type="InterPro" id="IPR045894">
    <property type="entry name" value="At5g08430-like"/>
</dbReference>
<keyword evidence="9" id="KW-1185">Reference proteome</keyword>
<dbReference type="InterPro" id="IPR055198">
    <property type="entry name" value="NSD_PHD"/>
</dbReference>
<dbReference type="OrthoDB" id="1870062at2759"/>
<comment type="caution">
    <text evidence="8">The sequence shown here is derived from an EMBL/GenBank/DDBJ whole genome shotgun (WGS) entry which is preliminary data.</text>
</comment>
<dbReference type="EMBL" id="JACEFO010003286">
    <property type="protein sequence ID" value="KAF8642717.1"/>
    <property type="molecule type" value="Genomic_DNA"/>
</dbReference>
<evidence type="ECO:0000313" key="8">
    <source>
        <dbReference type="EMBL" id="KAF8642717.1"/>
    </source>
</evidence>
<dbReference type="CDD" id="cd10567">
    <property type="entry name" value="SWIB-MDM2_like"/>
    <property type="match status" value="1"/>
</dbReference>
<dbReference type="InterPro" id="IPR058668">
    <property type="entry name" value="NERD_dom"/>
</dbReference>
<reference evidence="8" key="1">
    <citation type="submission" date="2020-07" db="EMBL/GenBank/DDBJ databases">
        <title>Genome sequence and genetic diversity analysis of an under-domesticated orphan crop, white fonio (Digitaria exilis).</title>
        <authorList>
            <person name="Bennetzen J.L."/>
            <person name="Chen S."/>
            <person name="Ma X."/>
            <person name="Wang X."/>
            <person name="Yssel A.E.J."/>
            <person name="Chaluvadi S.R."/>
            <person name="Johnson M."/>
            <person name="Gangashetty P."/>
            <person name="Hamidou F."/>
            <person name="Sanogo M.D."/>
            <person name="Zwaenepoel A."/>
            <person name="Wallace J."/>
            <person name="Van De Peer Y."/>
            <person name="Van Deynze A."/>
        </authorList>
    </citation>
    <scope>NUCLEOTIDE SEQUENCE</scope>
    <source>
        <tissue evidence="8">Leaves</tissue>
    </source>
</reference>
<dbReference type="InterPro" id="IPR003121">
    <property type="entry name" value="SWIB_MDM2_domain"/>
</dbReference>
<feature type="compositionally biased region" description="Polar residues" evidence="4">
    <location>
        <begin position="599"/>
        <end position="611"/>
    </location>
</feature>
<evidence type="ECO:0000313" key="9">
    <source>
        <dbReference type="Proteomes" id="UP000636709"/>
    </source>
</evidence>
<feature type="transmembrane region" description="Helical" evidence="5">
    <location>
        <begin position="512"/>
        <end position="536"/>
    </location>
</feature>
<dbReference type="PANTHER" id="PTHR46851">
    <property type="entry name" value="OS01G0884500 PROTEIN"/>
    <property type="match status" value="1"/>
</dbReference>
<protein>
    <submittedName>
        <fullName evidence="8">Uncharacterized protein</fullName>
    </submittedName>
</protein>
<dbReference type="InterPro" id="IPR036128">
    <property type="entry name" value="Plus3-like_sf"/>
</dbReference>
<evidence type="ECO:0000259" key="7">
    <source>
        <dbReference type="PROSITE" id="PS51925"/>
    </source>
</evidence>
<keyword evidence="2" id="KW-0863">Zinc-finger</keyword>
<evidence type="ECO:0000256" key="5">
    <source>
        <dbReference type="SAM" id="Phobius"/>
    </source>
</evidence>
<evidence type="ECO:0000256" key="2">
    <source>
        <dbReference type="ARBA" id="ARBA00022771"/>
    </source>
</evidence>
<dbReference type="InterPro" id="IPR004343">
    <property type="entry name" value="Plus-3_dom"/>
</dbReference>
<keyword evidence="5" id="KW-0812">Transmembrane</keyword>
<dbReference type="AlphaFoldDB" id="A0A834ZW43"/>
<evidence type="ECO:0000256" key="3">
    <source>
        <dbReference type="ARBA" id="ARBA00022833"/>
    </source>
</evidence>
<dbReference type="Pfam" id="PF22908">
    <property type="entry name" value="PHD_NSD"/>
    <property type="match status" value="1"/>
</dbReference>